<feature type="transmembrane region" description="Helical" evidence="8">
    <location>
        <begin position="411"/>
        <end position="429"/>
    </location>
</feature>
<dbReference type="RefSeq" id="WP_093312069.1">
    <property type="nucleotide sequence ID" value="NZ_FNPV01000003.1"/>
</dbReference>
<dbReference type="InterPro" id="IPR001734">
    <property type="entry name" value="Na/solute_symporter"/>
</dbReference>
<feature type="transmembrane region" description="Helical" evidence="8">
    <location>
        <begin position="122"/>
        <end position="141"/>
    </location>
</feature>
<comment type="similarity">
    <text evidence="2 7">Belongs to the sodium:solute symporter (SSF) (TC 2.A.21) family.</text>
</comment>
<sequence>MELTHNPTLLWFLAGYGVIMVVMGIFYSKKISSSEDFILAGKSLGAVVLMGTLIATWVGSGTITGGSNSLAYSFGIWPAMLQSVSAIVGIGLLFFIAERIRTFGKYTISEILETKYGESAKMLSVLVIVLAYVGIVSYQFQGFGFVLNVTTGIPVQTGTIIAAVLIVFLAAAGGLKAVAATDAIGAFIILIGLGVGIPFSINAAGGWANITETVPPSSLEVLGGLTPLQLTGYLIPSLFLLLGDQNMYQRLAASRGSRDTRIGSIGWLIGVIFIYPAVSIIAFSARVTFPDINPGMALIATTTILPTFIGGLLLAAAAAFIVTTGNSYLLSASTNITYDLYGKYINPEASDKQKLLFTRILIPVLGLLSYLLIEYFPSILSVQMYAYTVYAAGITPAVLAVFLWKKVTKAGGLASMSAGVITTLVWEIVLRQPYDLNSSVVSIPVAFVALIIVTLMTAKKE</sequence>
<evidence type="ECO:0000256" key="4">
    <source>
        <dbReference type="ARBA" id="ARBA00022692"/>
    </source>
</evidence>
<dbReference type="GO" id="GO:0005886">
    <property type="term" value="C:plasma membrane"/>
    <property type="evidence" value="ECO:0007669"/>
    <property type="project" value="TreeGrafter"/>
</dbReference>
<dbReference type="EMBL" id="FNPV01000003">
    <property type="protein sequence ID" value="SDY65291.1"/>
    <property type="molecule type" value="Genomic_DNA"/>
</dbReference>
<dbReference type="Gene3D" id="1.20.1730.10">
    <property type="entry name" value="Sodium/glucose cotransporter"/>
    <property type="match status" value="1"/>
</dbReference>
<dbReference type="Proteomes" id="UP000199230">
    <property type="component" value="Unassembled WGS sequence"/>
</dbReference>
<organism evidence="9 10">
    <name type="scientific">Tindallia californiensis</name>
    <dbReference type="NCBI Taxonomy" id="159292"/>
    <lineage>
        <taxon>Bacteria</taxon>
        <taxon>Bacillati</taxon>
        <taxon>Bacillota</taxon>
        <taxon>Clostridia</taxon>
        <taxon>Peptostreptococcales</taxon>
        <taxon>Tindalliaceae</taxon>
        <taxon>Tindallia</taxon>
    </lineage>
</organism>
<dbReference type="PANTHER" id="PTHR48086:SF7">
    <property type="entry name" value="SODIUM-SOLUTE SYMPORTER-RELATED"/>
    <property type="match status" value="1"/>
</dbReference>
<feature type="transmembrane region" description="Helical" evidence="8">
    <location>
        <begin position="183"/>
        <end position="201"/>
    </location>
</feature>
<evidence type="ECO:0000313" key="9">
    <source>
        <dbReference type="EMBL" id="SDY65291.1"/>
    </source>
</evidence>
<keyword evidence="4 8" id="KW-0812">Transmembrane</keyword>
<dbReference type="PROSITE" id="PS50283">
    <property type="entry name" value="NA_SOLUT_SYMP_3"/>
    <property type="match status" value="1"/>
</dbReference>
<feature type="transmembrane region" description="Helical" evidence="8">
    <location>
        <begin position="264"/>
        <end position="285"/>
    </location>
</feature>
<keyword evidence="5 8" id="KW-1133">Transmembrane helix</keyword>
<evidence type="ECO:0000256" key="2">
    <source>
        <dbReference type="ARBA" id="ARBA00006434"/>
    </source>
</evidence>
<keyword evidence="6 8" id="KW-0472">Membrane</keyword>
<dbReference type="PANTHER" id="PTHR48086">
    <property type="entry name" value="SODIUM/PROLINE SYMPORTER-RELATED"/>
    <property type="match status" value="1"/>
</dbReference>
<dbReference type="STRING" id="159292.SAMN05192546_103274"/>
<evidence type="ECO:0000313" key="10">
    <source>
        <dbReference type="Proteomes" id="UP000199230"/>
    </source>
</evidence>
<dbReference type="GO" id="GO:0022857">
    <property type="term" value="F:transmembrane transporter activity"/>
    <property type="evidence" value="ECO:0007669"/>
    <property type="project" value="InterPro"/>
</dbReference>
<feature type="transmembrane region" description="Helical" evidence="8">
    <location>
        <begin position="39"/>
        <end position="58"/>
    </location>
</feature>
<feature type="transmembrane region" description="Helical" evidence="8">
    <location>
        <begin position="6"/>
        <end position="27"/>
    </location>
</feature>
<accession>A0A1H3LLL2</accession>
<proteinExistence type="inferred from homology"/>
<evidence type="ECO:0000256" key="1">
    <source>
        <dbReference type="ARBA" id="ARBA00004141"/>
    </source>
</evidence>
<dbReference type="InterPro" id="IPR050277">
    <property type="entry name" value="Sodium:Solute_Symporter"/>
</dbReference>
<feature type="transmembrane region" description="Helical" evidence="8">
    <location>
        <begin position="70"/>
        <end position="96"/>
    </location>
</feature>
<keyword evidence="3" id="KW-0813">Transport</keyword>
<evidence type="ECO:0000256" key="7">
    <source>
        <dbReference type="RuleBase" id="RU362091"/>
    </source>
</evidence>
<feature type="transmembrane region" description="Helical" evidence="8">
    <location>
        <begin position="356"/>
        <end position="373"/>
    </location>
</feature>
<dbReference type="Pfam" id="PF00474">
    <property type="entry name" value="SSF"/>
    <property type="match status" value="1"/>
</dbReference>
<feature type="transmembrane region" description="Helical" evidence="8">
    <location>
        <begin position="153"/>
        <end position="171"/>
    </location>
</feature>
<feature type="transmembrane region" description="Helical" evidence="8">
    <location>
        <begin position="385"/>
        <end position="404"/>
    </location>
</feature>
<dbReference type="OrthoDB" id="9766407at2"/>
<gene>
    <name evidence="9" type="ORF">SAMN05192546_103274</name>
</gene>
<evidence type="ECO:0000256" key="3">
    <source>
        <dbReference type="ARBA" id="ARBA00022448"/>
    </source>
</evidence>
<evidence type="ECO:0000256" key="8">
    <source>
        <dbReference type="SAM" id="Phobius"/>
    </source>
</evidence>
<evidence type="ECO:0000256" key="5">
    <source>
        <dbReference type="ARBA" id="ARBA00022989"/>
    </source>
</evidence>
<keyword evidence="10" id="KW-1185">Reference proteome</keyword>
<reference evidence="9 10" key="1">
    <citation type="submission" date="2016-10" db="EMBL/GenBank/DDBJ databases">
        <authorList>
            <person name="de Groot N.N."/>
        </authorList>
    </citation>
    <scope>NUCLEOTIDE SEQUENCE [LARGE SCALE GENOMIC DNA]</scope>
    <source>
        <strain evidence="9 10">APO</strain>
    </source>
</reference>
<feature type="transmembrane region" description="Helical" evidence="8">
    <location>
        <begin position="297"/>
        <end position="322"/>
    </location>
</feature>
<feature type="transmembrane region" description="Helical" evidence="8">
    <location>
        <begin position="221"/>
        <end position="243"/>
    </location>
</feature>
<protein>
    <submittedName>
        <fullName evidence="9">Solute:Na+ symporter, SSS family/sodium/proline symporter</fullName>
    </submittedName>
</protein>
<dbReference type="CDD" id="cd10322">
    <property type="entry name" value="SLC5sbd"/>
    <property type="match status" value="1"/>
</dbReference>
<dbReference type="InterPro" id="IPR038377">
    <property type="entry name" value="Na/Glc_symporter_sf"/>
</dbReference>
<dbReference type="AlphaFoldDB" id="A0A1H3LLL2"/>
<evidence type="ECO:0000256" key="6">
    <source>
        <dbReference type="ARBA" id="ARBA00023136"/>
    </source>
</evidence>
<comment type="subcellular location">
    <subcellularLocation>
        <location evidence="1">Membrane</location>
        <topology evidence="1">Multi-pass membrane protein</topology>
    </subcellularLocation>
</comment>
<feature type="transmembrane region" description="Helical" evidence="8">
    <location>
        <begin position="441"/>
        <end position="458"/>
    </location>
</feature>
<name>A0A1H3LLL2_9FIRM</name>